<keyword evidence="1" id="KW-0732">Signal</keyword>
<feature type="signal peptide" evidence="1">
    <location>
        <begin position="1"/>
        <end position="20"/>
    </location>
</feature>
<evidence type="ECO:0000313" key="3">
    <source>
        <dbReference type="Proteomes" id="UP000695000"/>
    </source>
</evidence>
<name>A0ABM1NIB9_NICVS</name>
<feature type="domain" description="Chitin-binding type-4" evidence="2">
    <location>
        <begin position="21"/>
        <end position="212"/>
    </location>
</feature>
<reference evidence="4" key="1">
    <citation type="submission" date="2025-08" db="UniProtKB">
        <authorList>
            <consortium name="RefSeq"/>
        </authorList>
    </citation>
    <scope>IDENTIFICATION</scope>
    <source>
        <tissue evidence="4">Whole Larva</tissue>
    </source>
</reference>
<evidence type="ECO:0000259" key="2">
    <source>
        <dbReference type="Pfam" id="PF03067"/>
    </source>
</evidence>
<dbReference type="GeneID" id="108569506"/>
<accession>A0ABM1NIB9</accession>
<evidence type="ECO:0000256" key="1">
    <source>
        <dbReference type="SAM" id="SignalP"/>
    </source>
</evidence>
<feature type="chain" id="PRO_5045867669" evidence="1">
    <location>
        <begin position="21"/>
        <end position="333"/>
    </location>
</feature>
<organism evidence="3 4">
    <name type="scientific">Nicrophorus vespilloides</name>
    <name type="common">Boreal carrion beetle</name>
    <dbReference type="NCBI Taxonomy" id="110193"/>
    <lineage>
        <taxon>Eukaryota</taxon>
        <taxon>Metazoa</taxon>
        <taxon>Ecdysozoa</taxon>
        <taxon>Arthropoda</taxon>
        <taxon>Hexapoda</taxon>
        <taxon>Insecta</taxon>
        <taxon>Pterygota</taxon>
        <taxon>Neoptera</taxon>
        <taxon>Endopterygota</taxon>
        <taxon>Coleoptera</taxon>
        <taxon>Polyphaga</taxon>
        <taxon>Staphyliniformia</taxon>
        <taxon>Silphidae</taxon>
        <taxon>Nicrophorinae</taxon>
        <taxon>Nicrophorus</taxon>
    </lineage>
</organism>
<gene>
    <name evidence="4" type="primary">LOC108569506</name>
</gene>
<sequence>MRRTLGICFVFLHFSGLVWGHGRLMDPPARNSMWRFGFPNPVNYNDNELFCGGRGVQWEQNGGKCGVCGDAYNAPEPRPHEAGGLYAKGIVSRHYSVGQVIDIEIELTANHYGRFVIYLCPNNNAAQEATQECLDRYPLYVSGTRDVNYHIPEDGKKKAIFRYSVQLPPYVTCTQCVMQWTYYTGNQWGECGNGTTAQGCGEAETFRNCADVAIVSNTGGARPPLFVGVDNPFILFYRDARRPEPFNVFPLVVRDQVCVANSLYKLIPGIDDWCQVNCLKYPPNCPARVCTCPSTCDAIGKYEGLRDVAVHCMDQCLYYKSKCPRDKCHCYEE</sequence>
<protein>
    <submittedName>
        <fullName evidence="4">Uncharacterized protein LOC108569506 isoform X1</fullName>
    </submittedName>
</protein>
<evidence type="ECO:0000313" key="4">
    <source>
        <dbReference type="RefSeq" id="XP_017786569.1"/>
    </source>
</evidence>
<dbReference type="RefSeq" id="XP_017786569.1">
    <property type="nucleotide sequence ID" value="XM_017931080.1"/>
</dbReference>
<dbReference type="Proteomes" id="UP000695000">
    <property type="component" value="Unplaced"/>
</dbReference>
<dbReference type="InterPro" id="IPR004302">
    <property type="entry name" value="Cellulose/chitin-bd_N"/>
</dbReference>
<dbReference type="Pfam" id="PF03067">
    <property type="entry name" value="LPMO_10"/>
    <property type="match status" value="1"/>
</dbReference>
<proteinExistence type="predicted"/>
<keyword evidence="3" id="KW-1185">Reference proteome</keyword>